<dbReference type="Proteomes" id="UP000008467">
    <property type="component" value="Chromosome"/>
</dbReference>
<organism evidence="7 8">
    <name type="scientific">Cellulosilyticum lentocellum (strain ATCC 49066 / DSM 5427 / NCIMB 11756 / RHM5)</name>
    <name type="common">Clostridium lentocellum</name>
    <dbReference type="NCBI Taxonomy" id="642492"/>
    <lineage>
        <taxon>Bacteria</taxon>
        <taxon>Bacillati</taxon>
        <taxon>Bacillota</taxon>
        <taxon>Clostridia</taxon>
        <taxon>Lachnospirales</taxon>
        <taxon>Cellulosilyticaceae</taxon>
        <taxon>Cellulosilyticum</taxon>
    </lineage>
</organism>
<accession>F2JT56</accession>
<keyword evidence="2 6" id="KW-0678">Repressor</keyword>
<keyword evidence="1 6" id="KW-0963">Cytoplasm</keyword>
<dbReference type="GO" id="GO:0005829">
    <property type="term" value="C:cytosol"/>
    <property type="evidence" value="ECO:0007669"/>
    <property type="project" value="TreeGrafter"/>
</dbReference>
<dbReference type="KEGG" id="cle:Clole_3592"/>
<comment type="subunit">
    <text evidence="6">Homodimer; the beta-strands of each monomer intercalate to form a hydrophobic core, while the alpha-helices form wings that extend away from the core.</text>
</comment>
<comment type="subcellular location">
    <subcellularLocation>
        <location evidence="6">Cytoplasm</location>
    </subcellularLocation>
</comment>
<comment type="similarity">
    <text evidence="6">Belongs to the CsrA/RsmA family.</text>
</comment>
<evidence type="ECO:0000256" key="6">
    <source>
        <dbReference type="HAMAP-Rule" id="MF_00167"/>
    </source>
</evidence>
<dbReference type="eggNOG" id="COG1551">
    <property type="taxonomic scope" value="Bacteria"/>
</dbReference>
<dbReference type="FunFam" id="2.60.40.4380:FF:000002">
    <property type="entry name" value="Translational regulator CsrA"/>
    <property type="match status" value="1"/>
</dbReference>
<dbReference type="NCBIfam" id="NF002469">
    <property type="entry name" value="PRK01712.1"/>
    <property type="match status" value="1"/>
</dbReference>
<dbReference type="GO" id="GO:0045947">
    <property type="term" value="P:negative regulation of translational initiation"/>
    <property type="evidence" value="ECO:0007669"/>
    <property type="project" value="UniProtKB-UniRule"/>
</dbReference>
<dbReference type="PANTHER" id="PTHR34984:SF1">
    <property type="entry name" value="CARBON STORAGE REGULATOR"/>
    <property type="match status" value="1"/>
</dbReference>
<dbReference type="GO" id="GO:0048027">
    <property type="term" value="F:mRNA 5'-UTR binding"/>
    <property type="evidence" value="ECO:0007669"/>
    <property type="project" value="UniProtKB-UniRule"/>
</dbReference>
<dbReference type="GO" id="GO:0006109">
    <property type="term" value="P:regulation of carbohydrate metabolic process"/>
    <property type="evidence" value="ECO:0007669"/>
    <property type="project" value="InterPro"/>
</dbReference>
<keyword evidence="8" id="KW-1185">Reference proteome</keyword>
<dbReference type="HAMAP" id="MF_00167">
    <property type="entry name" value="CsrA"/>
    <property type="match status" value="1"/>
</dbReference>
<protein>
    <recommendedName>
        <fullName evidence="6">Translational regulator CsrA</fullName>
    </recommendedName>
</protein>
<name>F2JT56_CELLD</name>
<comment type="function">
    <text evidence="6">A translational regulator that binds mRNA to regulate translation initiation and/or mRNA stability. Usually binds in the 5'-UTR at or near the Shine-Dalgarno sequence preventing ribosome-binding, thus repressing translation. Its main target seems to be the major flagellin gene, while its function is anatagonized by FliW.</text>
</comment>
<dbReference type="Pfam" id="PF02599">
    <property type="entry name" value="CsrA"/>
    <property type="match status" value="1"/>
</dbReference>
<evidence type="ECO:0000256" key="2">
    <source>
        <dbReference type="ARBA" id="ARBA00022491"/>
    </source>
</evidence>
<dbReference type="NCBIfam" id="TIGR00202">
    <property type="entry name" value="csrA"/>
    <property type="match status" value="1"/>
</dbReference>
<keyword evidence="4 6" id="KW-0810">Translation regulation</keyword>
<evidence type="ECO:0000313" key="8">
    <source>
        <dbReference type="Proteomes" id="UP000008467"/>
    </source>
</evidence>
<gene>
    <name evidence="6" type="primary">csrA</name>
    <name evidence="7" type="ordered locus">Clole_3592</name>
</gene>
<sequence>MLALTRKKNEAIIISGGIEIKVLDIQGDKVKLGIKAPKSVDVYREEVYKQIKENNKEAVQDITVNLDELKQLIKK</sequence>
<evidence type="ECO:0000256" key="1">
    <source>
        <dbReference type="ARBA" id="ARBA00022490"/>
    </source>
</evidence>
<dbReference type="GO" id="GO:0006402">
    <property type="term" value="P:mRNA catabolic process"/>
    <property type="evidence" value="ECO:0007669"/>
    <property type="project" value="InterPro"/>
</dbReference>
<dbReference type="InterPro" id="IPR036107">
    <property type="entry name" value="CsrA_sf"/>
</dbReference>
<evidence type="ECO:0000256" key="3">
    <source>
        <dbReference type="ARBA" id="ARBA00022795"/>
    </source>
</evidence>
<dbReference type="InterPro" id="IPR003751">
    <property type="entry name" value="CsrA"/>
</dbReference>
<dbReference type="GO" id="GO:0044781">
    <property type="term" value="P:bacterial-type flagellum organization"/>
    <property type="evidence" value="ECO:0007669"/>
    <property type="project" value="UniProtKB-KW"/>
</dbReference>
<dbReference type="SUPFAM" id="SSF117130">
    <property type="entry name" value="CsrA-like"/>
    <property type="match status" value="1"/>
</dbReference>
<keyword evidence="5 6" id="KW-0694">RNA-binding</keyword>
<dbReference type="GO" id="GO:1902208">
    <property type="term" value="P:regulation of bacterial-type flagellum assembly"/>
    <property type="evidence" value="ECO:0007669"/>
    <property type="project" value="UniProtKB-UniRule"/>
</dbReference>
<evidence type="ECO:0000313" key="7">
    <source>
        <dbReference type="EMBL" id="ADZ85275.1"/>
    </source>
</evidence>
<dbReference type="AlphaFoldDB" id="F2JT56"/>
<evidence type="ECO:0000256" key="5">
    <source>
        <dbReference type="ARBA" id="ARBA00022884"/>
    </source>
</evidence>
<evidence type="ECO:0000256" key="4">
    <source>
        <dbReference type="ARBA" id="ARBA00022845"/>
    </source>
</evidence>
<proteinExistence type="inferred from homology"/>
<keyword evidence="3 6" id="KW-1005">Bacterial flagellum biogenesis</keyword>
<dbReference type="Gene3D" id="2.60.40.4380">
    <property type="entry name" value="Translational regulator CsrA"/>
    <property type="match status" value="1"/>
</dbReference>
<reference evidence="7 8" key="1">
    <citation type="journal article" date="2011" name="J. Bacteriol.">
        <title>Complete genome sequence of the cellulose-degrading bacterium Cellulosilyticum lentocellum.</title>
        <authorList>
            <consortium name="US DOE Joint Genome Institute"/>
            <person name="Miller D.A."/>
            <person name="Suen G."/>
            <person name="Bruce D."/>
            <person name="Copeland A."/>
            <person name="Cheng J.F."/>
            <person name="Detter C."/>
            <person name="Goodwin L.A."/>
            <person name="Han C.S."/>
            <person name="Hauser L.J."/>
            <person name="Land M.L."/>
            <person name="Lapidus A."/>
            <person name="Lucas S."/>
            <person name="Meincke L."/>
            <person name="Pitluck S."/>
            <person name="Tapia R."/>
            <person name="Teshima H."/>
            <person name="Woyke T."/>
            <person name="Fox B.G."/>
            <person name="Angert E.R."/>
            <person name="Currie C.R."/>
        </authorList>
    </citation>
    <scope>NUCLEOTIDE SEQUENCE [LARGE SCALE GENOMIC DNA]</scope>
    <source>
        <strain evidence="8">ATCC 49066 / DSM 5427 / NCIMB 11756 / RHM5</strain>
    </source>
</reference>
<dbReference type="RefSeq" id="WP_013658551.1">
    <property type="nucleotide sequence ID" value="NC_015275.1"/>
</dbReference>
<dbReference type="HOGENOM" id="CLU_164837_1_2_9"/>
<dbReference type="EMBL" id="CP002582">
    <property type="protein sequence ID" value="ADZ85275.1"/>
    <property type="molecule type" value="Genomic_DNA"/>
</dbReference>
<dbReference type="PANTHER" id="PTHR34984">
    <property type="entry name" value="CARBON STORAGE REGULATOR"/>
    <property type="match status" value="1"/>
</dbReference>
<dbReference type="STRING" id="642492.Clole_3592"/>